<protein>
    <submittedName>
        <fullName evidence="1">Uncharacterized protein</fullName>
    </submittedName>
</protein>
<evidence type="ECO:0000313" key="1">
    <source>
        <dbReference type="EMBL" id="KAG9332958.1"/>
    </source>
</evidence>
<sequence length="58" mass="6598">MEKVFHRNGCQAHQRKGFLLNPHMDLLLTPPQKETQVKKDSYLISAGKSHSLELDALP</sequence>
<accession>A0A8T2N564</accession>
<gene>
    <name evidence="1" type="ORF">JZ751_013987</name>
</gene>
<dbReference type="EMBL" id="JAFBMS010000226">
    <property type="protein sequence ID" value="KAG9332958.1"/>
    <property type="molecule type" value="Genomic_DNA"/>
</dbReference>
<evidence type="ECO:0000313" key="2">
    <source>
        <dbReference type="Proteomes" id="UP000824540"/>
    </source>
</evidence>
<organism evidence="1 2">
    <name type="scientific">Albula glossodonta</name>
    <name type="common">roundjaw bonefish</name>
    <dbReference type="NCBI Taxonomy" id="121402"/>
    <lineage>
        <taxon>Eukaryota</taxon>
        <taxon>Metazoa</taxon>
        <taxon>Chordata</taxon>
        <taxon>Craniata</taxon>
        <taxon>Vertebrata</taxon>
        <taxon>Euteleostomi</taxon>
        <taxon>Actinopterygii</taxon>
        <taxon>Neopterygii</taxon>
        <taxon>Teleostei</taxon>
        <taxon>Albuliformes</taxon>
        <taxon>Albulidae</taxon>
        <taxon>Albula</taxon>
    </lineage>
</organism>
<proteinExistence type="predicted"/>
<reference evidence="1" key="1">
    <citation type="thesis" date="2021" institute="BYU ScholarsArchive" country="Provo, UT, USA">
        <title>Applications of and Algorithms for Genome Assembly and Genomic Analyses with an Emphasis on Marine Teleosts.</title>
        <authorList>
            <person name="Pickett B.D."/>
        </authorList>
    </citation>
    <scope>NUCLEOTIDE SEQUENCE</scope>
    <source>
        <strain evidence="1">HI-2016</strain>
    </source>
</reference>
<name>A0A8T2N564_9TELE</name>
<comment type="caution">
    <text evidence="1">The sequence shown here is derived from an EMBL/GenBank/DDBJ whole genome shotgun (WGS) entry which is preliminary data.</text>
</comment>
<keyword evidence="2" id="KW-1185">Reference proteome</keyword>
<dbReference type="AlphaFoldDB" id="A0A8T2N564"/>
<dbReference type="Proteomes" id="UP000824540">
    <property type="component" value="Unassembled WGS sequence"/>
</dbReference>
<feature type="non-terminal residue" evidence="1">
    <location>
        <position position="1"/>
    </location>
</feature>